<name>A0A371IF58_MUCPR</name>
<comment type="caution">
    <text evidence="2">The sequence shown here is derived from an EMBL/GenBank/DDBJ whole genome shotgun (WGS) entry which is preliminary data.</text>
</comment>
<evidence type="ECO:0000256" key="1">
    <source>
        <dbReference type="SAM" id="MobiDB-lite"/>
    </source>
</evidence>
<proteinExistence type="predicted"/>
<organism evidence="2 3">
    <name type="scientific">Mucuna pruriens</name>
    <name type="common">Velvet bean</name>
    <name type="synonym">Dolichos pruriens</name>
    <dbReference type="NCBI Taxonomy" id="157652"/>
    <lineage>
        <taxon>Eukaryota</taxon>
        <taxon>Viridiplantae</taxon>
        <taxon>Streptophyta</taxon>
        <taxon>Embryophyta</taxon>
        <taxon>Tracheophyta</taxon>
        <taxon>Spermatophyta</taxon>
        <taxon>Magnoliopsida</taxon>
        <taxon>eudicotyledons</taxon>
        <taxon>Gunneridae</taxon>
        <taxon>Pentapetalae</taxon>
        <taxon>rosids</taxon>
        <taxon>fabids</taxon>
        <taxon>Fabales</taxon>
        <taxon>Fabaceae</taxon>
        <taxon>Papilionoideae</taxon>
        <taxon>50 kb inversion clade</taxon>
        <taxon>NPAAA clade</taxon>
        <taxon>indigoferoid/millettioid clade</taxon>
        <taxon>Phaseoleae</taxon>
        <taxon>Mucuna</taxon>
    </lineage>
</organism>
<protein>
    <recommendedName>
        <fullName evidence="4">Retrotransposon gag domain-containing protein</fullName>
    </recommendedName>
</protein>
<evidence type="ECO:0000313" key="3">
    <source>
        <dbReference type="Proteomes" id="UP000257109"/>
    </source>
</evidence>
<accession>A0A371IF58</accession>
<feature type="non-terminal residue" evidence="2">
    <location>
        <position position="1"/>
    </location>
</feature>
<sequence>MKLEQIFECFNLNERVKVKLVTLEFSGYALIWWSQEDEEVYSGDIGQIEGRLKEEKSTIGDGGVFNEGQVEESQEATMARFFHGLNREIQDIVELHHYHSLEDLIHKATMRKITSRSPYPSSTWKDKEKDKPKKNKDPKKESETLSVQNEVKAPPTLVLLN</sequence>
<reference evidence="2" key="1">
    <citation type="submission" date="2018-05" db="EMBL/GenBank/DDBJ databases">
        <title>Draft genome of Mucuna pruriens seed.</title>
        <authorList>
            <person name="Nnadi N.E."/>
            <person name="Vos R."/>
            <person name="Hasami M.H."/>
            <person name="Devisetty U.K."/>
            <person name="Aguiy J.C."/>
        </authorList>
    </citation>
    <scope>NUCLEOTIDE SEQUENCE [LARGE SCALE GENOMIC DNA]</scope>
    <source>
        <strain evidence="2">JCA_2017</strain>
    </source>
</reference>
<dbReference type="AlphaFoldDB" id="A0A371IF58"/>
<dbReference type="OrthoDB" id="1731207at2759"/>
<feature type="region of interest" description="Disordered" evidence="1">
    <location>
        <begin position="115"/>
        <end position="161"/>
    </location>
</feature>
<gene>
    <name evidence="2" type="ORF">CR513_01380</name>
</gene>
<dbReference type="EMBL" id="QJKJ01000236">
    <property type="protein sequence ID" value="RDY13660.1"/>
    <property type="molecule type" value="Genomic_DNA"/>
</dbReference>
<keyword evidence="3" id="KW-1185">Reference proteome</keyword>
<dbReference type="Proteomes" id="UP000257109">
    <property type="component" value="Unassembled WGS sequence"/>
</dbReference>
<evidence type="ECO:0000313" key="2">
    <source>
        <dbReference type="EMBL" id="RDY13660.1"/>
    </source>
</evidence>
<evidence type="ECO:0008006" key="4">
    <source>
        <dbReference type="Google" id="ProtNLM"/>
    </source>
</evidence>